<evidence type="ECO:0000313" key="2">
    <source>
        <dbReference type="Proteomes" id="UP000009183"/>
    </source>
</evidence>
<accession>D7TIV3</accession>
<dbReference type="PaxDb" id="29760-VIT_08s0007g04620.t01"/>
<reference evidence="2" key="1">
    <citation type="journal article" date="2007" name="Nature">
        <title>The grapevine genome sequence suggests ancestral hexaploidization in major angiosperm phyla.</title>
        <authorList>
            <consortium name="The French-Italian Public Consortium for Grapevine Genome Characterization."/>
            <person name="Jaillon O."/>
            <person name="Aury J.-M."/>
            <person name="Noel B."/>
            <person name="Policriti A."/>
            <person name="Clepet C."/>
            <person name="Casagrande A."/>
            <person name="Choisne N."/>
            <person name="Aubourg S."/>
            <person name="Vitulo N."/>
            <person name="Jubin C."/>
            <person name="Vezzi A."/>
            <person name="Legeai F."/>
            <person name="Hugueney P."/>
            <person name="Dasilva C."/>
            <person name="Horner D."/>
            <person name="Mica E."/>
            <person name="Jublot D."/>
            <person name="Poulain J."/>
            <person name="Bruyere C."/>
            <person name="Billault A."/>
            <person name="Segurens B."/>
            <person name="Gouyvenoux M."/>
            <person name="Ugarte E."/>
            <person name="Cattonaro F."/>
            <person name="Anthouard V."/>
            <person name="Vico V."/>
            <person name="Del Fabbro C."/>
            <person name="Alaux M."/>
            <person name="Di Gaspero G."/>
            <person name="Dumas V."/>
            <person name="Felice N."/>
            <person name="Paillard S."/>
            <person name="Juman I."/>
            <person name="Moroldo M."/>
            <person name="Scalabrin S."/>
            <person name="Canaguier A."/>
            <person name="Le Clainche I."/>
            <person name="Malacrida G."/>
            <person name="Durand E."/>
            <person name="Pesole G."/>
            <person name="Laucou V."/>
            <person name="Chatelet P."/>
            <person name="Merdinoglu D."/>
            <person name="Delledonne M."/>
            <person name="Pezzotti M."/>
            <person name="Lecharny A."/>
            <person name="Scarpelli C."/>
            <person name="Artiguenave F."/>
            <person name="Pe M.E."/>
            <person name="Valle G."/>
            <person name="Morgante M."/>
            <person name="Caboche M."/>
            <person name="Adam-Blondon A.-F."/>
            <person name="Weissenbach J."/>
            <person name="Quetier F."/>
            <person name="Wincker P."/>
        </authorList>
    </citation>
    <scope>NUCLEOTIDE SEQUENCE [LARGE SCALE GENOMIC DNA]</scope>
    <source>
        <strain evidence="2">cv. Pinot noir / PN40024</strain>
    </source>
</reference>
<gene>
    <name evidence="1" type="ordered locus">VIT_08s0007g04620</name>
</gene>
<name>D7TIV3_VITVI</name>
<protein>
    <submittedName>
        <fullName evidence="1">Uncharacterized protein</fullName>
    </submittedName>
</protein>
<evidence type="ECO:0000313" key="1">
    <source>
        <dbReference type="EMBL" id="CBI30179.3"/>
    </source>
</evidence>
<dbReference type="InParanoid" id="D7TIV3"/>
<dbReference type="EMBL" id="FN595991">
    <property type="protein sequence ID" value="CBI30179.3"/>
    <property type="molecule type" value="Genomic_DNA"/>
</dbReference>
<dbReference type="AlphaFoldDB" id="D7TIV3"/>
<dbReference type="HOGENOM" id="CLU_2532087_0_0_1"/>
<sequence length="84" mass="9950">MVRYLIQGNQRNHPPISATTFAKISSSHTHSLLIYHFLYWRLGLWCNRVSSSIRPKVLFCFELLRFPFSSCSRTDDHHCYFNSL</sequence>
<dbReference type="Proteomes" id="UP000009183">
    <property type="component" value="Chromosome 8"/>
</dbReference>
<keyword evidence="2" id="KW-1185">Reference proteome</keyword>
<organism evidence="1 2">
    <name type="scientific">Vitis vinifera</name>
    <name type="common">Grape</name>
    <dbReference type="NCBI Taxonomy" id="29760"/>
    <lineage>
        <taxon>Eukaryota</taxon>
        <taxon>Viridiplantae</taxon>
        <taxon>Streptophyta</taxon>
        <taxon>Embryophyta</taxon>
        <taxon>Tracheophyta</taxon>
        <taxon>Spermatophyta</taxon>
        <taxon>Magnoliopsida</taxon>
        <taxon>eudicotyledons</taxon>
        <taxon>Gunneridae</taxon>
        <taxon>Pentapetalae</taxon>
        <taxon>rosids</taxon>
        <taxon>Vitales</taxon>
        <taxon>Vitaceae</taxon>
        <taxon>Viteae</taxon>
        <taxon>Vitis</taxon>
    </lineage>
</organism>
<proteinExistence type="predicted"/>